<proteinExistence type="predicted"/>
<dbReference type="PANTHER" id="PTHR31635">
    <property type="entry name" value="REVERSE TRANSCRIPTASE DOMAIN-CONTAINING PROTEIN-RELATED"/>
    <property type="match status" value="1"/>
</dbReference>
<evidence type="ECO:0008006" key="3">
    <source>
        <dbReference type="Google" id="ProtNLM"/>
    </source>
</evidence>
<name>A0ABQ8RX47_PERAM</name>
<accession>A0ABQ8RX47</accession>
<reference evidence="1 2" key="1">
    <citation type="journal article" date="2022" name="Allergy">
        <title>Genome assembly and annotation of Periplaneta americana reveal a comprehensive cockroach allergen profile.</title>
        <authorList>
            <person name="Wang L."/>
            <person name="Xiong Q."/>
            <person name="Saelim N."/>
            <person name="Wang L."/>
            <person name="Nong W."/>
            <person name="Wan A.T."/>
            <person name="Shi M."/>
            <person name="Liu X."/>
            <person name="Cao Q."/>
            <person name="Hui J.H.L."/>
            <person name="Sookrung N."/>
            <person name="Leung T.F."/>
            <person name="Tungtrongchitr A."/>
            <person name="Tsui S.K.W."/>
        </authorList>
    </citation>
    <scope>NUCLEOTIDE SEQUENCE [LARGE SCALE GENOMIC DNA]</scope>
    <source>
        <strain evidence="1">PWHHKU_190912</strain>
    </source>
</reference>
<organism evidence="1 2">
    <name type="scientific">Periplaneta americana</name>
    <name type="common">American cockroach</name>
    <name type="synonym">Blatta americana</name>
    <dbReference type="NCBI Taxonomy" id="6978"/>
    <lineage>
        <taxon>Eukaryota</taxon>
        <taxon>Metazoa</taxon>
        <taxon>Ecdysozoa</taxon>
        <taxon>Arthropoda</taxon>
        <taxon>Hexapoda</taxon>
        <taxon>Insecta</taxon>
        <taxon>Pterygota</taxon>
        <taxon>Neoptera</taxon>
        <taxon>Polyneoptera</taxon>
        <taxon>Dictyoptera</taxon>
        <taxon>Blattodea</taxon>
        <taxon>Blattoidea</taxon>
        <taxon>Blattidae</taxon>
        <taxon>Blattinae</taxon>
        <taxon>Periplaneta</taxon>
    </lineage>
</organism>
<gene>
    <name evidence="1" type="ORF">ANN_27068</name>
</gene>
<comment type="caution">
    <text evidence="1">The sequence shown here is derived from an EMBL/GenBank/DDBJ whole genome shotgun (WGS) entry which is preliminary data.</text>
</comment>
<dbReference type="PANTHER" id="PTHR31635:SF196">
    <property type="entry name" value="REVERSE TRANSCRIPTASE DOMAIN-CONTAINING PROTEIN-RELATED"/>
    <property type="match status" value="1"/>
</dbReference>
<keyword evidence="2" id="KW-1185">Reference proteome</keyword>
<dbReference type="EMBL" id="JAJSOF020000040">
    <property type="protein sequence ID" value="KAJ4426256.1"/>
    <property type="molecule type" value="Genomic_DNA"/>
</dbReference>
<protein>
    <recommendedName>
        <fullName evidence="3">Reverse transcriptase domain-containing protein</fullName>
    </recommendedName>
</protein>
<sequence>MLTFSLCNNRQLVSIPPVYAYADDAIILCKETTDPPRIQKVLQVFGNVSNSVINFTKSTFMAITPRGQTKTTRFTNVNEMKVLGILFTPNIMDVIEINWKDIVKKIRFGIQRHLSRNLNVIKKVWHINTFILSKIWYFAQVLPIPEQTAQQIEKIGFYLWKGFVFRIARPQCKLSIKEGGLQLINVKSKCDALFIKYIVRADHSIDTLVFLSNYVSSLHASSMTRSLKKLTADANKFLEDTNIAPEQITTKLIYSYLQDQVRCLPNVQSKFHNKNWKKIWSYFKIPHIPSNWKWESYALINGIIMTEERKYMHHIVPNPQCNKCGTIDTISHRLTRCSDLSRGIWLWLQQKLNNAHKATNPNTNLRIVFDLDLPQTPHYFSILWLAMGFIYYMLQMQTKSLPDFIKELGRVYLQTDVHVRKKLQILDFLTEE</sequence>
<dbReference type="Proteomes" id="UP001148838">
    <property type="component" value="Unassembled WGS sequence"/>
</dbReference>
<evidence type="ECO:0000313" key="1">
    <source>
        <dbReference type="EMBL" id="KAJ4426256.1"/>
    </source>
</evidence>
<evidence type="ECO:0000313" key="2">
    <source>
        <dbReference type="Proteomes" id="UP001148838"/>
    </source>
</evidence>